<accession>A0A848QKS4</accession>
<proteinExistence type="predicted"/>
<dbReference type="InterPro" id="IPR041382">
    <property type="entry name" value="SH3_16"/>
</dbReference>
<reference evidence="2 3" key="1">
    <citation type="submission" date="2020-04" db="EMBL/GenBank/DDBJ databases">
        <authorList>
            <person name="Liu A."/>
        </authorList>
    </citation>
    <scope>NUCLEOTIDE SEQUENCE [LARGE SCALE GENOMIC DNA]</scope>
    <source>
        <strain evidence="2 3">RZ02</strain>
    </source>
</reference>
<comment type="caution">
    <text evidence="2">The sequence shown here is derived from an EMBL/GenBank/DDBJ whole genome shotgun (WGS) entry which is preliminary data.</text>
</comment>
<dbReference type="EMBL" id="JABCRE010000002">
    <property type="protein sequence ID" value="NMW30785.1"/>
    <property type="molecule type" value="Genomic_DNA"/>
</dbReference>
<organism evidence="2 3">
    <name type="scientific">Pontixanthobacter rizhaonensis</name>
    <dbReference type="NCBI Taxonomy" id="2730337"/>
    <lineage>
        <taxon>Bacteria</taxon>
        <taxon>Pseudomonadati</taxon>
        <taxon>Pseudomonadota</taxon>
        <taxon>Alphaproteobacteria</taxon>
        <taxon>Sphingomonadales</taxon>
        <taxon>Erythrobacteraceae</taxon>
        <taxon>Pontixanthobacter</taxon>
    </lineage>
</organism>
<protein>
    <recommendedName>
        <fullName evidence="1">Bacterial dipeptidyl-peptidase SH3 domain-containing protein</fullName>
    </recommendedName>
</protein>
<dbReference type="Pfam" id="PF18348">
    <property type="entry name" value="SH3_16"/>
    <property type="match status" value="1"/>
</dbReference>
<evidence type="ECO:0000313" key="2">
    <source>
        <dbReference type="EMBL" id="NMW30785.1"/>
    </source>
</evidence>
<dbReference type="RefSeq" id="WP_170009737.1">
    <property type="nucleotide sequence ID" value="NZ_JABCRE010000002.1"/>
</dbReference>
<dbReference type="AlphaFoldDB" id="A0A848QKS4"/>
<gene>
    <name evidence="2" type="ORF">HKD42_01765</name>
</gene>
<evidence type="ECO:0000259" key="1">
    <source>
        <dbReference type="Pfam" id="PF18348"/>
    </source>
</evidence>
<keyword evidence="3" id="KW-1185">Reference proteome</keyword>
<dbReference type="Proteomes" id="UP000561181">
    <property type="component" value="Unassembled WGS sequence"/>
</dbReference>
<evidence type="ECO:0000313" key="3">
    <source>
        <dbReference type="Proteomes" id="UP000561181"/>
    </source>
</evidence>
<sequence>MSDVAKYGIPTGVLGLKAPTVHPDEGSLPIRGDLAHIALADRYLVAHYVEPQIRAIGATETPLLLKASTDSETVATLAAGSSFEALDFSGDWCWGCVGADGPTGYVPITALSAPASAPAS</sequence>
<feature type="domain" description="Bacterial dipeptidyl-peptidase SH3" evidence="1">
    <location>
        <begin position="66"/>
        <end position="111"/>
    </location>
</feature>
<name>A0A848QKS4_9SPHN</name>